<evidence type="ECO:0000259" key="11">
    <source>
        <dbReference type="PROSITE" id="PS50885"/>
    </source>
</evidence>
<keyword evidence="13" id="KW-1185">Reference proteome</keyword>
<dbReference type="RefSeq" id="WP_038277259.1">
    <property type="nucleotide sequence ID" value="NZ_JPME01000002.1"/>
</dbReference>
<dbReference type="OrthoDB" id="9814363at2"/>
<proteinExistence type="inferred from homology"/>
<dbReference type="CDD" id="cd11386">
    <property type="entry name" value="MCP_signal"/>
    <property type="match status" value="1"/>
</dbReference>
<dbReference type="Pfam" id="PF00015">
    <property type="entry name" value="MCPsignal"/>
    <property type="match status" value="1"/>
</dbReference>
<dbReference type="GO" id="GO:0005886">
    <property type="term" value="C:plasma membrane"/>
    <property type="evidence" value="ECO:0007669"/>
    <property type="project" value="UniProtKB-SubCell"/>
</dbReference>
<protein>
    <recommendedName>
        <fullName evidence="14">Chemotaxis protein</fullName>
    </recommendedName>
</protein>
<gene>
    <name evidence="12" type="ORF">IO98_01275</name>
</gene>
<dbReference type="PANTHER" id="PTHR43531">
    <property type="entry name" value="PROTEIN ICFG"/>
    <property type="match status" value="1"/>
</dbReference>
<keyword evidence="3" id="KW-0145">Chemotaxis</keyword>
<dbReference type="SMART" id="SM00304">
    <property type="entry name" value="HAMP"/>
    <property type="match status" value="1"/>
</dbReference>
<comment type="caution">
    <text evidence="12">The sequence shown here is derived from an EMBL/GenBank/DDBJ whole genome shotgun (WGS) entry which is preliminary data.</text>
</comment>
<keyword evidence="2" id="KW-1003">Cell membrane</keyword>
<dbReference type="SUPFAM" id="SSF58104">
    <property type="entry name" value="Methyl-accepting chemotaxis protein (MCP) signaling domain"/>
    <property type="match status" value="1"/>
</dbReference>
<dbReference type="CDD" id="cd12913">
    <property type="entry name" value="PDC1_MCP_like"/>
    <property type="match status" value="1"/>
</dbReference>
<dbReference type="Gene3D" id="6.10.340.10">
    <property type="match status" value="1"/>
</dbReference>
<dbReference type="Proteomes" id="UP000028525">
    <property type="component" value="Unassembled WGS sequence"/>
</dbReference>
<feature type="transmembrane region" description="Helical" evidence="9">
    <location>
        <begin position="359"/>
        <end position="379"/>
    </location>
</feature>
<evidence type="ECO:0000259" key="10">
    <source>
        <dbReference type="PROSITE" id="PS50111"/>
    </source>
</evidence>
<evidence type="ECO:0000256" key="4">
    <source>
        <dbReference type="ARBA" id="ARBA00022692"/>
    </source>
</evidence>
<reference evidence="12 13" key="1">
    <citation type="submission" date="2014-07" db="EMBL/GenBank/DDBJ databases">
        <title>Draft genome of Clostridium celerecrescens 152B isolated from sediments associated with methane hydrate from Krishna Godavari basin.</title>
        <authorList>
            <person name="Honkalas V.S."/>
            <person name="Dabir A.P."/>
            <person name="Arora P."/>
            <person name="Dhakephalkar P.K."/>
        </authorList>
    </citation>
    <scope>NUCLEOTIDE SEQUENCE [LARGE SCALE GENOMIC DNA]</scope>
    <source>
        <strain evidence="12 13">152B</strain>
    </source>
</reference>
<comment type="subcellular location">
    <subcellularLocation>
        <location evidence="1">Cell membrane</location>
        <topology evidence="1">Multi-pass membrane protein</topology>
    </subcellularLocation>
</comment>
<dbReference type="Gene3D" id="3.30.450.20">
    <property type="entry name" value="PAS domain"/>
    <property type="match status" value="1"/>
</dbReference>
<dbReference type="GO" id="GO:0007165">
    <property type="term" value="P:signal transduction"/>
    <property type="evidence" value="ECO:0007669"/>
    <property type="project" value="UniProtKB-KW"/>
</dbReference>
<dbReference type="InterPro" id="IPR033479">
    <property type="entry name" value="dCache_1"/>
</dbReference>
<dbReference type="AlphaFoldDB" id="A0A084JSA5"/>
<dbReference type="PROSITE" id="PS50885">
    <property type="entry name" value="HAMP"/>
    <property type="match status" value="1"/>
</dbReference>
<evidence type="ECO:0000256" key="5">
    <source>
        <dbReference type="ARBA" id="ARBA00022989"/>
    </source>
</evidence>
<dbReference type="InterPro" id="IPR051310">
    <property type="entry name" value="MCP_chemotaxis"/>
</dbReference>
<evidence type="ECO:0000313" key="13">
    <source>
        <dbReference type="Proteomes" id="UP000028525"/>
    </source>
</evidence>
<evidence type="ECO:0000313" key="12">
    <source>
        <dbReference type="EMBL" id="KEZ91839.1"/>
    </source>
</evidence>
<dbReference type="STRING" id="29354.IO98_01275"/>
<accession>A0A084JSA5</accession>
<dbReference type="Pfam" id="PF00672">
    <property type="entry name" value="HAMP"/>
    <property type="match status" value="1"/>
</dbReference>
<evidence type="ECO:0000256" key="1">
    <source>
        <dbReference type="ARBA" id="ARBA00004651"/>
    </source>
</evidence>
<dbReference type="PANTHER" id="PTHR43531:SF11">
    <property type="entry name" value="METHYL-ACCEPTING CHEMOTAXIS PROTEIN 3"/>
    <property type="match status" value="1"/>
</dbReference>
<keyword evidence="8" id="KW-0807">Transducer</keyword>
<dbReference type="SMART" id="SM00283">
    <property type="entry name" value="MA"/>
    <property type="match status" value="1"/>
</dbReference>
<evidence type="ECO:0008006" key="14">
    <source>
        <dbReference type="Google" id="ProtNLM"/>
    </source>
</evidence>
<comment type="similarity">
    <text evidence="7">Belongs to the methyl-accepting chemotaxis (MCP) protein family.</text>
</comment>
<dbReference type="Pfam" id="PF02743">
    <property type="entry name" value="dCache_1"/>
    <property type="match status" value="1"/>
</dbReference>
<feature type="domain" description="HAMP" evidence="11">
    <location>
        <begin position="380"/>
        <end position="432"/>
    </location>
</feature>
<evidence type="ECO:0000256" key="7">
    <source>
        <dbReference type="ARBA" id="ARBA00029447"/>
    </source>
</evidence>
<dbReference type="CDD" id="cd06225">
    <property type="entry name" value="HAMP"/>
    <property type="match status" value="1"/>
</dbReference>
<dbReference type="GO" id="GO:0006935">
    <property type="term" value="P:chemotaxis"/>
    <property type="evidence" value="ECO:0007669"/>
    <property type="project" value="UniProtKB-KW"/>
</dbReference>
<feature type="domain" description="Methyl-accepting transducer" evidence="10">
    <location>
        <begin position="482"/>
        <end position="711"/>
    </location>
</feature>
<sequence>MKVQFLSKWRKRGLRNRGISWLKNKGAGKFKLSTRIAFIAGVMLVVVFTALIGFTSRMTKDAMKQSAFRELKTLASENGKVIQQTLDEARQVSDNITYYLENSAANRKVLQGLRIKSGPSAEPLYKSQVFDKVTLDGYGMKMEDYMLTTIKSTVLYSKDIVGAGILFEQYAMSSAARSYGLFAGKDGAVKDCGLYEDYSSSDYFIKVMEEKAQIITLPYESNGMMIITMAVPVIVNDRVLCVVAIDVDLDRFSQMKTAGSSYPSMQTFILNETGTIISESTGSGLVGTSVSDFVNSGTCREKINTGIASGSDFYTVDPGKKGDTYYFFEPIQLNGSSWYSVTAVEARDMNREADRMSSLMIVISIIAMIVILFIIAFIIRKQLKPIHKIVAAAGQIAEGDLSVLIDVESNDEIGLVAASFERMTVNLKEVIDRISFTLKEVADNHLDLDVELGLKGDFSQLEKAVKQIVMNLNSVMNEVNQAAAQVAVSSGQVASGSQLLANGAEEQERTVEMLSGSISQVADKVRRLAEKAGEVSLQVQMTGTEVVNCDMSMQNLSNAMNEIHASSGEIGKIIKVIEDIAFQTNILALNAAIEAARAGESGRGFAVVAGEVRNLAAKSSEAAKNTTALIRDSINAVEKGNEILDETVQSMMKVLEDSALAVDSVDTISNIASQEARAVEDVTKELGRISSVVQNNAAAAEESAASSEELSQQAQLLRELVKSFRLREE</sequence>
<organism evidence="12 13">
    <name type="scientific">Lacrimispora celerecrescens</name>
    <dbReference type="NCBI Taxonomy" id="29354"/>
    <lineage>
        <taxon>Bacteria</taxon>
        <taxon>Bacillati</taxon>
        <taxon>Bacillota</taxon>
        <taxon>Clostridia</taxon>
        <taxon>Lachnospirales</taxon>
        <taxon>Lachnospiraceae</taxon>
        <taxon>Lacrimispora</taxon>
    </lineage>
</organism>
<dbReference type="Gene3D" id="1.10.287.950">
    <property type="entry name" value="Methyl-accepting chemotaxis protein"/>
    <property type="match status" value="1"/>
</dbReference>
<keyword evidence="5 9" id="KW-1133">Transmembrane helix</keyword>
<evidence type="ECO:0000256" key="8">
    <source>
        <dbReference type="PROSITE-ProRule" id="PRU00284"/>
    </source>
</evidence>
<evidence type="ECO:0000256" key="2">
    <source>
        <dbReference type="ARBA" id="ARBA00022475"/>
    </source>
</evidence>
<keyword evidence="6 9" id="KW-0472">Membrane</keyword>
<dbReference type="PROSITE" id="PS50111">
    <property type="entry name" value="CHEMOTAXIS_TRANSDUC_2"/>
    <property type="match status" value="1"/>
</dbReference>
<dbReference type="EMBL" id="JPME01000002">
    <property type="protein sequence ID" value="KEZ91839.1"/>
    <property type="molecule type" value="Genomic_DNA"/>
</dbReference>
<evidence type="ECO:0000256" key="9">
    <source>
        <dbReference type="SAM" id="Phobius"/>
    </source>
</evidence>
<dbReference type="InterPro" id="IPR004089">
    <property type="entry name" value="MCPsignal_dom"/>
</dbReference>
<dbReference type="InterPro" id="IPR003660">
    <property type="entry name" value="HAMP_dom"/>
</dbReference>
<evidence type="ECO:0000256" key="6">
    <source>
        <dbReference type="ARBA" id="ARBA00023136"/>
    </source>
</evidence>
<feature type="transmembrane region" description="Helical" evidence="9">
    <location>
        <begin position="36"/>
        <end position="54"/>
    </location>
</feature>
<dbReference type="GO" id="GO:0004888">
    <property type="term" value="F:transmembrane signaling receptor activity"/>
    <property type="evidence" value="ECO:0007669"/>
    <property type="project" value="TreeGrafter"/>
</dbReference>
<evidence type="ECO:0000256" key="3">
    <source>
        <dbReference type="ARBA" id="ARBA00022500"/>
    </source>
</evidence>
<keyword evidence="4 9" id="KW-0812">Transmembrane</keyword>
<name>A0A084JSA5_9FIRM</name>